<accession>A0A0U3MBX5</accession>
<dbReference type="InterPro" id="IPR011978">
    <property type="entry name" value="YgfB-like"/>
</dbReference>
<dbReference type="NCBIfam" id="TIGR02292">
    <property type="entry name" value="ygfB_yecA"/>
    <property type="match status" value="1"/>
</dbReference>
<dbReference type="KEGG" id="rdp:RD2015_1690"/>
<dbReference type="SUPFAM" id="SSF101327">
    <property type="entry name" value="YgfB-like"/>
    <property type="match status" value="1"/>
</dbReference>
<gene>
    <name evidence="1" type="ORF">RD2015_1690</name>
</gene>
<protein>
    <submittedName>
        <fullName evidence="1">Uncharacterized protein</fullName>
    </submittedName>
</protein>
<organism evidence="1 2">
    <name type="scientific">Roseateles depolymerans</name>
    <dbReference type="NCBI Taxonomy" id="76731"/>
    <lineage>
        <taxon>Bacteria</taxon>
        <taxon>Pseudomonadati</taxon>
        <taxon>Pseudomonadota</taxon>
        <taxon>Betaproteobacteria</taxon>
        <taxon>Burkholderiales</taxon>
        <taxon>Sphaerotilaceae</taxon>
        <taxon>Roseateles</taxon>
    </lineage>
</organism>
<name>A0A0U3MBX5_9BURK</name>
<evidence type="ECO:0000313" key="1">
    <source>
        <dbReference type="EMBL" id="ALV06173.1"/>
    </source>
</evidence>
<evidence type="ECO:0000313" key="2">
    <source>
        <dbReference type="Proteomes" id="UP000060699"/>
    </source>
</evidence>
<keyword evidence="2" id="KW-1185">Reference proteome</keyword>
<dbReference type="RefSeq" id="WP_058934504.1">
    <property type="nucleotide sequence ID" value="NZ_CP013729.1"/>
</dbReference>
<dbReference type="EMBL" id="CP013729">
    <property type="protein sequence ID" value="ALV06173.1"/>
    <property type="molecule type" value="Genomic_DNA"/>
</dbReference>
<dbReference type="InterPro" id="IPR036255">
    <property type="entry name" value="YgfB-like_sf"/>
</dbReference>
<dbReference type="AlphaFoldDB" id="A0A0U3MBX5"/>
<reference evidence="1 2" key="1">
    <citation type="submission" date="2015-12" db="EMBL/GenBank/DDBJ databases">
        <title>Complete genome of Roseateles depolymerans KCTC 42856.</title>
        <authorList>
            <person name="Kim K.M."/>
        </authorList>
    </citation>
    <scope>NUCLEOTIDE SEQUENCE [LARGE SCALE GENOMIC DNA]</scope>
    <source>
        <strain evidence="1 2">KCTC 42856</strain>
    </source>
</reference>
<sequence length="244" mass="26659">MTDHDDQPIDIENAQQLGEFIAQLAGAADPDAPAITLDTLDGYMTALLVGPPPAAPIQAMDALFGDDWPATFESQEQTDAFMDVLHLRWNEIADSLDPQALVESPEQMQLVPLISEFDDETKARLMADGSLSEDLLDRLPAAGALWAQGFLQAVEDAGTWELPEGDAARDLSLMLEAIEAVTLATDSSERDSYIQEAYEEPEGVDQDALIDDMLFTVQDMRLFWLQQAALKAAFSEVGESSSEH</sequence>
<dbReference type="Pfam" id="PF03695">
    <property type="entry name" value="UPF0149"/>
    <property type="match status" value="1"/>
</dbReference>
<dbReference type="Proteomes" id="UP000060699">
    <property type="component" value="Chromosome"/>
</dbReference>
<proteinExistence type="predicted"/>